<dbReference type="InterPro" id="IPR007813">
    <property type="entry name" value="PilN"/>
</dbReference>
<comment type="caution">
    <text evidence="3">The sequence shown here is derived from an EMBL/GenBank/DDBJ whole genome shotgun (WGS) entry which is preliminary data.</text>
</comment>
<dbReference type="OrthoDB" id="6561867at2"/>
<organism evidence="3 4">
    <name type="scientific">Cedecea davisae DSM 4568</name>
    <dbReference type="NCBI Taxonomy" id="566551"/>
    <lineage>
        <taxon>Bacteria</taxon>
        <taxon>Pseudomonadati</taxon>
        <taxon>Pseudomonadota</taxon>
        <taxon>Gammaproteobacteria</taxon>
        <taxon>Enterobacterales</taxon>
        <taxon>Enterobacteriaceae</taxon>
        <taxon>Cedecea</taxon>
    </lineage>
</organism>
<sequence>MAALINLLPWRSQRRQRRLRLWGGTMLLGMLLVLTLAAWHTQLLKLEVSLLRVQASSMALQQQTLQVLLQSRQRALKESQQLRERLRVAEAVRANISRWEKVLNALAAGLPENSWLLSLSWRNSKVSVQGVAGDAGELSRFEASLSALPGNFTIKPGELRDEENKGVSFNFILEPEGEASEPLP</sequence>
<gene>
    <name evidence="3" type="ORF">HMPREF0201_04347</name>
</gene>
<keyword evidence="2" id="KW-1133">Transmembrane helix</keyword>
<evidence type="ECO:0000313" key="4">
    <source>
        <dbReference type="Proteomes" id="UP000014585"/>
    </source>
</evidence>
<proteinExistence type="predicted"/>
<reference evidence="3 4" key="1">
    <citation type="submission" date="2013-04" db="EMBL/GenBank/DDBJ databases">
        <authorList>
            <person name="Weinstock G."/>
            <person name="Sodergren E."/>
            <person name="Lobos E.A."/>
            <person name="Fulton L."/>
            <person name="Fulton R."/>
            <person name="Courtney L."/>
            <person name="Fronick C."/>
            <person name="O'Laughlin M."/>
            <person name="Godfrey J."/>
            <person name="Wilson R.M."/>
            <person name="Miner T."/>
            <person name="Farmer C."/>
            <person name="Delehaunty K."/>
            <person name="Cordes M."/>
            <person name="Minx P."/>
            <person name="Tomlinson C."/>
            <person name="Chen J."/>
            <person name="Wollam A."/>
            <person name="Pepin K.H."/>
            <person name="Palsikar V.B."/>
            <person name="Zhang X."/>
            <person name="Suruliraj S."/>
            <person name="Perna N.T."/>
            <person name="Plunkett G."/>
            <person name="Warren W."/>
            <person name="Mitreva M."/>
            <person name="Mardis E.R."/>
            <person name="Wilson R.K."/>
        </authorList>
    </citation>
    <scope>NUCLEOTIDE SEQUENCE [LARGE SCALE GENOMIC DNA]</scope>
    <source>
        <strain evidence="3 4">DSM 4568</strain>
    </source>
</reference>
<keyword evidence="2" id="KW-0472">Membrane</keyword>
<keyword evidence="2" id="KW-0812">Transmembrane</keyword>
<dbReference type="RefSeq" id="WP_016538521.1">
    <property type="nucleotide sequence ID" value="NZ_KE161030.1"/>
</dbReference>
<dbReference type="AlphaFoldDB" id="S3JIY8"/>
<dbReference type="PATRIC" id="fig|566551.4.peg.3975"/>
<dbReference type="EMBL" id="ATDT01000036">
    <property type="protein sequence ID" value="EPF13154.1"/>
    <property type="molecule type" value="Genomic_DNA"/>
</dbReference>
<accession>S3JIY8</accession>
<dbReference type="InterPro" id="IPR052534">
    <property type="entry name" value="Extracell_DNA_Util/SecSys_Comp"/>
</dbReference>
<feature type="transmembrane region" description="Helical" evidence="2">
    <location>
        <begin position="21"/>
        <end position="39"/>
    </location>
</feature>
<dbReference type="PANTHER" id="PTHR40278:SF1">
    <property type="entry name" value="DNA UTILIZATION PROTEIN HOFN"/>
    <property type="match status" value="1"/>
</dbReference>
<name>S3JIY8_9ENTR</name>
<protein>
    <submittedName>
        <fullName evidence="3">Fimbrial assembly protein PilN</fullName>
    </submittedName>
</protein>
<evidence type="ECO:0000313" key="3">
    <source>
        <dbReference type="EMBL" id="EPF13154.1"/>
    </source>
</evidence>
<feature type="coiled-coil region" evidence="1">
    <location>
        <begin position="65"/>
        <end position="92"/>
    </location>
</feature>
<dbReference type="PANTHER" id="PTHR40278">
    <property type="entry name" value="DNA UTILIZATION PROTEIN HOFN"/>
    <property type="match status" value="1"/>
</dbReference>
<dbReference type="Proteomes" id="UP000014585">
    <property type="component" value="Unassembled WGS sequence"/>
</dbReference>
<evidence type="ECO:0000256" key="1">
    <source>
        <dbReference type="SAM" id="Coils"/>
    </source>
</evidence>
<dbReference type="STRING" id="566551.HMPREF0201_04347"/>
<keyword evidence="1" id="KW-0175">Coiled coil</keyword>
<dbReference type="Pfam" id="PF05137">
    <property type="entry name" value="PilN"/>
    <property type="match status" value="1"/>
</dbReference>
<evidence type="ECO:0000256" key="2">
    <source>
        <dbReference type="SAM" id="Phobius"/>
    </source>
</evidence>
<dbReference type="HOGENOM" id="CLU_081304_2_0_6"/>